<keyword evidence="7 14" id="KW-0812">Transmembrane</keyword>
<dbReference type="PIRSF" id="PIRSF004638">
    <property type="entry name" value="UCP004638"/>
    <property type="match status" value="1"/>
</dbReference>
<evidence type="ECO:0000256" key="4">
    <source>
        <dbReference type="ARBA" id="ARBA00017504"/>
    </source>
</evidence>
<keyword evidence="10 14" id="KW-0560">Oxidoreductase</keyword>
<keyword evidence="9 14" id="KW-1133">Transmembrane helix</keyword>
<comment type="subcellular location">
    <subcellularLocation>
        <location evidence="1 14">Cell membrane</location>
        <topology evidence="1 14">Multi-pass membrane protein</topology>
    </subcellularLocation>
</comment>
<dbReference type="PANTHER" id="PTHR40255">
    <property type="entry name" value="UPF0093 MEMBRANE PROTEIN SLR1790"/>
    <property type="match status" value="1"/>
</dbReference>
<sequence length="149" mass="17680">MLDFLTDWYLWIKMVHYLAFVSWMAGMFYLPRLFVYHTEHKDNKGFVEVVKIQERKLYFYIQTPAMIVTLISGSLMLHANKALMVGSGFMHAKLTCALLLIIYHLQNYYYLKQLQNDTCKKSGKFFRAYNEIPTILFIIIAIMMVVRPF</sequence>
<proteinExistence type="inferred from homology"/>
<comment type="similarity">
    <text evidence="3 14 15">Belongs to the HemJ family.</text>
</comment>
<dbReference type="NCBIfam" id="TIGR00701">
    <property type="entry name" value="protoporphyrinogen oxidase HemJ"/>
    <property type="match status" value="1"/>
</dbReference>
<protein>
    <recommendedName>
        <fullName evidence="4 14">Protoporphyrinogen IX oxidase</fullName>
        <shortName evidence="14">PPO</shortName>
        <ecNumber evidence="14 15">1.3.99.-</ecNumber>
    </recommendedName>
</protein>
<dbReference type="InterPro" id="IPR005265">
    <property type="entry name" value="HemJ-like"/>
</dbReference>
<evidence type="ECO:0000256" key="5">
    <source>
        <dbReference type="ARBA" id="ARBA00022475"/>
    </source>
</evidence>
<feature type="transmembrane region" description="Helical" evidence="14">
    <location>
        <begin position="126"/>
        <end position="146"/>
    </location>
</feature>
<keyword evidence="12 14" id="KW-0472">Membrane</keyword>
<evidence type="ECO:0000256" key="8">
    <source>
        <dbReference type="ARBA" id="ARBA00022723"/>
    </source>
</evidence>
<dbReference type="EMBL" id="AAKYAN010000013">
    <property type="protein sequence ID" value="ECW8955088.1"/>
    <property type="molecule type" value="Genomic_DNA"/>
</dbReference>
<feature type="binding site" description="axial binding residue" evidence="14">
    <location>
        <position position="16"/>
    </location>
    <ligand>
        <name>heme</name>
        <dbReference type="ChEBI" id="CHEBI:30413"/>
    </ligand>
    <ligandPart>
        <name>Fe</name>
        <dbReference type="ChEBI" id="CHEBI:18248"/>
    </ligandPart>
</feature>
<organism evidence="16 17">
    <name type="scientific">Campylobacter lari</name>
    <dbReference type="NCBI Taxonomy" id="201"/>
    <lineage>
        <taxon>Bacteria</taxon>
        <taxon>Pseudomonadati</taxon>
        <taxon>Campylobacterota</taxon>
        <taxon>Epsilonproteobacteria</taxon>
        <taxon>Campylobacterales</taxon>
        <taxon>Campylobacteraceae</taxon>
        <taxon>Campylobacter</taxon>
    </lineage>
</organism>
<feature type="binding site" description="axial binding residue" evidence="14">
    <location>
        <position position="93"/>
    </location>
    <ligand>
        <name>heme</name>
        <dbReference type="ChEBI" id="CHEBI:30413"/>
    </ligand>
    <ligandPart>
        <name>Fe</name>
        <dbReference type="ChEBI" id="CHEBI:18248"/>
    </ligandPart>
</feature>
<gene>
    <name evidence="16" type="primary">hemJ</name>
    <name evidence="16" type="ORF">F5R70_06585</name>
</gene>
<dbReference type="UniPathway" id="UPA00251">
    <property type="reaction ID" value="UER00324"/>
</dbReference>
<evidence type="ECO:0000256" key="13">
    <source>
        <dbReference type="ARBA" id="ARBA00048390"/>
    </source>
</evidence>
<dbReference type="AlphaFoldDB" id="A0A698FUY6"/>
<dbReference type="Proteomes" id="UP000440714">
    <property type="component" value="Unassembled WGS sequence"/>
</dbReference>
<evidence type="ECO:0000313" key="17">
    <source>
        <dbReference type="Proteomes" id="UP000440714"/>
    </source>
</evidence>
<feature type="transmembrane region" description="Helical" evidence="14">
    <location>
        <begin position="83"/>
        <end position="105"/>
    </location>
</feature>
<dbReference type="GO" id="GO:0046872">
    <property type="term" value="F:metal ion binding"/>
    <property type="evidence" value="ECO:0007669"/>
    <property type="project" value="UniProtKB-UniRule"/>
</dbReference>
<evidence type="ECO:0000256" key="14">
    <source>
        <dbReference type="HAMAP-Rule" id="MF_02239"/>
    </source>
</evidence>
<keyword evidence="6 14" id="KW-0349">Heme</keyword>
<keyword evidence="8 14" id="KW-0479">Metal-binding</keyword>
<dbReference type="PANTHER" id="PTHR40255:SF1">
    <property type="entry name" value="PROTOPORPHYRINOGEN IX OXIDASE"/>
    <property type="match status" value="1"/>
</dbReference>
<feature type="transmembrane region" description="Helical" evidence="14">
    <location>
        <begin position="15"/>
        <end position="36"/>
    </location>
</feature>
<evidence type="ECO:0000313" key="16">
    <source>
        <dbReference type="EMBL" id="ECW8955088.1"/>
    </source>
</evidence>
<evidence type="ECO:0000256" key="7">
    <source>
        <dbReference type="ARBA" id="ARBA00022692"/>
    </source>
</evidence>
<comment type="subunit">
    <text evidence="14">Homodimer.</text>
</comment>
<evidence type="ECO:0000256" key="10">
    <source>
        <dbReference type="ARBA" id="ARBA00023002"/>
    </source>
</evidence>
<dbReference type="GO" id="GO:0005886">
    <property type="term" value="C:plasma membrane"/>
    <property type="evidence" value="ECO:0007669"/>
    <property type="project" value="UniProtKB-SubCell"/>
</dbReference>
<reference evidence="16 17" key="1">
    <citation type="submission" date="2019-09" db="EMBL/GenBank/DDBJ databases">
        <authorList>
            <consortium name="PulseNet: The National Subtyping Network for Foodborne Disease Surveillance"/>
            <person name="Tarr C.L."/>
            <person name="Trees E."/>
            <person name="Katz L.S."/>
            <person name="Carleton-Romer H.A."/>
            <person name="Stroika S."/>
            <person name="Kucerova Z."/>
            <person name="Roache K.F."/>
            <person name="Sabol A.L."/>
            <person name="Besser J."/>
            <person name="Gerner-Smidt P."/>
        </authorList>
    </citation>
    <scope>NUCLEOTIDE SEQUENCE [LARGE SCALE GENOMIC DNA]</scope>
    <source>
        <strain evidence="16 17">PNUSAC011760</strain>
    </source>
</reference>
<dbReference type="HAMAP" id="MF_02239">
    <property type="entry name" value="HemJ"/>
    <property type="match status" value="1"/>
</dbReference>
<dbReference type="EC" id="1.3.99.-" evidence="14 15"/>
<keyword evidence="5 14" id="KW-1003">Cell membrane</keyword>
<feature type="transmembrane region" description="Helical" evidence="14">
    <location>
        <begin position="57"/>
        <end position="77"/>
    </location>
</feature>
<evidence type="ECO:0000256" key="15">
    <source>
        <dbReference type="PIRNR" id="PIRNR004638"/>
    </source>
</evidence>
<evidence type="ECO:0000256" key="1">
    <source>
        <dbReference type="ARBA" id="ARBA00004651"/>
    </source>
</evidence>
<evidence type="ECO:0000256" key="11">
    <source>
        <dbReference type="ARBA" id="ARBA00023004"/>
    </source>
</evidence>
<evidence type="ECO:0000256" key="3">
    <source>
        <dbReference type="ARBA" id="ARBA00006501"/>
    </source>
</evidence>
<evidence type="ECO:0000256" key="12">
    <source>
        <dbReference type="ARBA" id="ARBA00023136"/>
    </source>
</evidence>
<comment type="catalytic activity">
    <reaction evidence="13 14 15">
        <text>protoporphyrinogen IX + 3 A = protoporphyrin IX + 3 AH2</text>
        <dbReference type="Rhea" id="RHEA:62000"/>
        <dbReference type="ChEBI" id="CHEBI:13193"/>
        <dbReference type="ChEBI" id="CHEBI:17499"/>
        <dbReference type="ChEBI" id="CHEBI:57306"/>
        <dbReference type="ChEBI" id="CHEBI:57307"/>
    </reaction>
</comment>
<evidence type="ECO:0000256" key="2">
    <source>
        <dbReference type="ARBA" id="ARBA00005073"/>
    </source>
</evidence>
<comment type="function">
    <text evidence="14 15">Catalyzes the oxidation of protoporphyrinogen IX to protoporphyrin IX.</text>
</comment>
<keyword evidence="11 14" id="KW-0408">Iron</keyword>
<dbReference type="RefSeq" id="WP_087684866.1">
    <property type="nucleotide sequence ID" value="NZ_CP176590.1"/>
</dbReference>
<comment type="cofactor">
    <cofactor evidence="14 15">
        <name>heme b</name>
        <dbReference type="ChEBI" id="CHEBI:60344"/>
    </cofactor>
    <text evidence="14 15">Binds 1 heme b (iron(II)-protoporphyrin IX) group per subunit.</text>
</comment>
<comment type="pathway">
    <text evidence="2 14 15">Porphyrin-containing compound metabolism; protoporphyrin-IX biosynthesis; protoporphyrin-IX from protoporphyrinogen-IX: step 1/1.</text>
</comment>
<evidence type="ECO:0000256" key="9">
    <source>
        <dbReference type="ARBA" id="ARBA00022989"/>
    </source>
</evidence>
<evidence type="ECO:0000256" key="6">
    <source>
        <dbReference type="ARBA" id="ARBA00022617"/>
    </source>
</evidence>
<accession>A0A698FUY6</accession>
<dbReference type="GO" id="GO:0070818">
    <property type="term" value="F:protoporphyrinogen oxidase activity"/>
    <property type="evidence" value="ECO:0007669"/>
    <property type="project" value="UniProtKB-UniRule"/>
</dbReference>
<comment type="caution">
    <text evidence="16">The sequence shown here is derived from an EMBL/GenBank/DDBJ whole genome shotgun (WGS) entry which is preliminary data.</text>
</comment>
<dbReference type="Pfam" id="PF03653">
    <property type="entry name" value="UPF0093"/>
    <property type="match status" value="1"/>
</dbReference>
<dbReference type="GO" id="GO:0006782">
    <property type="term" value="P:protoporphyrinogen IX biosynthetic process"/>
    <property type="evidence" value="ECO:0007669"/>
    <property type="project" value="UniProtKB-UniRule"/>
</dbReference>
<name>A0A698FUY6_CAMLA</name>